<evidence type="ECO:0000313" key="3">
    <source>
        <dbReference type="Proteomes" id="UP001387215"/>
    </source>
</evidence>
<reference evidence="2" key="2">
    <citation type="submission" date="2024-06" db="EMBL/GenBank/DDBJ databases">
        <authorList>
            <person name="Li S."/>
        </authorList>
    </citation>
    <scope>NUCLEOTIDE SEQUENCE</scope>
    <source>
        <strain evidence="2">SR10</strain>
    </source>
</reference>
<proteinExistence type="predicted"/>
<dbReference type="EMBL" id="JBANDL010000002">
    <property type="protein sequence ID" value="MEI2453160.1"/>
    <property type="molecule type" value="Genomic_DNA"/>
</dbReference>
<evidence type="ECO:0000313" key="1">
    <source>
        <dbReference type="EMBL" id="MEI2453160.1"/>
    </source>
</evidence>
<dbReference type="AlphaFoldDB" id="A0AAU8MZ98"/>
<organism evidence="2">
    <name type="scientific">Lysobacter firmicutimachus</name>
    <dbReference type="NCBI Taxonomy" id="1792846"/>
    <lineage>
        <taxon>Bacteria</taxon>
        <taxon>Pseudomonadati</taxon>
        <taxon>Pseudomonadota</taxon>
        <taxon>Gammaproteobacteria</taxon>
        <taxon>Lysobacterales</taxon>
        <taxon>Lysobacteraceae</taxon>
        <taxon>Lysobacter</taxon>
    </lineage>
</organism>
<dbReference type="EMBL" id="CP159925">
    <property type="protein sequence ID" value="XCO76550.1"/>
    <property type="molecule type" value="Genomic_DNA"/>
</dbReference>
<sequence>MIDLSPDERAAFSVLLKRPPLFKWERDVLTELALASLEKKGLILRDGPGWRVSELGRRRAELARTPR</sequence>
<accession>A0AAU8MZ98</accession>
<gene>
    <name evidence="2" type="ORF">ABU614_07135</name>
    <name evidence="1" type="ORF">V2J18_00560</name>
</gene>
<evidence type="ECO:0000313" key="2">
    <source>
        <dbReference type="EMBL" id="XCO76550.1"/>
    </source>
</evidence>
<name>A0AAU8MZ98_9GAMM</name>
<protein>
    <submittedName>
        <fullName evidence="2">Uncharacterized protein</fullName>
    </submittedName>
</protein>
<dbReference type="RefSeq" id="WP_064746992.1">
    <property type="nucleotide sequence ID" value="NZ_CP159925.1"/>
</dbReference>
<dbReference type="Proteomes" id="UP001387215">
    <property type="component" value="Unassembled WGS sequence"/>
</dbReference>
<reference evidence="1 3" key="1">
    <citation type="submission" date="2024-02" db="EMBL/GenBank/DDBJ databases">
        <title>Lysobacter Genome Sequencing and Mining.</title>
        <authorList>
            <person name="Bierman J."/>
            <person name="Walker M.C."/>
        </authorList>
    </citation>
    <scope>NUCLEOTIDE SEQUENCE [LARGE SCALE GENOMIC DNA]</scope>
    <source>
        <strain evidence="1 3">PB6250</strain>
    </source>
</reference>
<keyword evidence="3" id="KW-1185">Reference proteome</keyword>